<keyword evidence="5 7" id="KW-1133">Transmembrane helix</keyword>
<keyword evidence="10" id="KW-1185">Reference proteome</keyword>
<feature type="transmembrane region" description="Helical" evidence="7">
    <location>
        <begin position="144"/>
        <end position="164"/>
    </location>
</feature>
<evidence type="ECO:0000313" key="10">
    <source>
        <dbReference type="Proteomes" id="UP000031967"/>
    </source>
</evidence>
<keyword evidence="6 7" id="KW-0472">Membrane</keyword>
<sequence>MLHAAIESISALATYFIHSFGLMGILIGMVLESACIPLPSEVIMLTGGYFAEQGTFSFWGVVAAGVIGNVIGSVIIFWIGASGARHLLDKYGTYILLNKKHLKQAENWFAKYGEWAAFIGRNLPFIRTFISLPAGISRMSFFKFCLYTFLGCIPWNIGLTYLGFKMGQNWQVVETFIRPITYLICALILIFIVRFIIKTIREKKMGG</sequence>
<protein>
    <submittedName>
        <fullName evidence="9">Alkaline phosphatase</fullName>
    </submittedName>
</protein>
<evidence type="ECO:0000256" key="1">
    <source>
        <dbReference type="ARBA" id="ARBA00004651"/>
    </source>
</evidence>
<keyword evidence="3" id="KW-1003">Cell membrane</keyword>
<feature type="transmembrane region" description="Helical" evidence="7">
    <location>
        <begin position="12"/>
        <end position="36"/>
    </location>
</feature>
<comment type="caution">
    <text evidence="9">The sequence shown here is derived from an EMBL/GenBank/DDBJ whole genome shotgun (WGS) entry which is preliminary data.</text>
</comment>
<evidence type="ECO:0000256" key="3">
    <source>
        <dbReference type="ARBA" id="ARBA00022475"/>
    </source>
</evidence>
<dbReference type="RefSeq" id="WP_041051863.1">
    <property type="nucleotide sequence ID" value="NZ_JXAK01000075.1"/>
</dbReference>
<name>A0ABR5AAV8_9BACL</name>
<comment type="subcellular location">
    <subcellularLocation>
        <location evidence="1">Cell membrane</location>
        <topology evidence="1">Multi-pass membrane protein</topology>
    </subcellularLocation>
</comment>
<evidence type="ECO:0000256" key="7">
    <source>
        <dbReference type="SAM" id="Phobius"/>
    </source>
</evidence>
<evidence type="ECO:0000256" key="2">
    <source>
        <dbReference type="ARBA" id="ARBA00010792"/>
    </source>
</evidence>
<dbReference type="InterPro" id="IPR051311">
    <property type="entry name" value="DedA_domain"/>
</dbReference>
<dbReference type="EMBL" id="JXAK01000075">
    <property type="protein sequence ID" value="KIL38117.1"/>
    <property type="molecule type" value="Genomic_DNA"/>
</dbReference>
<comment type="similarity">
    <text evidence="2">Belongs to the DedA family.</text>
</comment>
<evidence type="ECO:0000259" key="8">
    <source>
        <dbReference type="Pfam" id="PF09335"/>
    </source>
</evidence>
<keyword evidence="4 7" id="KW-0812">Transmembrane</keyword>
<feature type="domain" description="VTT" evidence="8">
    <location>
        <begin position="38"/>
        <end position="163"/>
    </location>
</feature>
<dbReference type="InterPro" id="IPR032816">
    <property type="entry name" value="VTT_dom"/>
</dbReference>
<dbReference type="Pfam" id="PF09335">
    <property type="entry name" value="VTT_dom"/>
    <property type="match status" value="1"/>
</dbReference>
<feature type="transmembrane region" description="Helical" evidence="7">
    <location>
        <begin position="56"/>
        <end position="81"/>
    </location>
</feature>
<evidence type="ECO:0000256" key="6">
    <source>
        <dbReference type="ARBA" id="ARBA00023136"/>
    </source>
</evidence>
<evidence type="ECO:0000256" key="5">
    <source>
        <dbReference type="ARBA" id="ARBA00022989"/>
    </source>
</evidence>
<organism evidence="9 10">
    <name type="scientific">Gordoniibacillus kamchatkensis</name>
    <dbReference type="NCBI Taxonomy" id="1590651"/>
    <lineage>
        <taxon>Bacteria</taxon>
        <taxon>Bacillati</taxon>
        <taxon>Bacillota</taxon>
        <taxon>Bacilli</taxon>
        <taxon>Bacillales</taxon>
        <taxon>Paenibacillaceae</taxon>
        <taxon>Gordoniibacillus</taxon>
    </lineage>
</organism>
<gene>
    <name evidence="9" type="ORF">SD70_28395</name>
</gene>
<evidence type="ECO:0000256" key="4">
    <source>
        <dbReference type="ARBA" id="ARBA00022692"/>
    </source>
</evidence>
<evidence type="ECO:0000313" key="9">
    <source>
        <dbReference type="EMBL" id="KIL38117.1"/>
    </source>
</evidence>
<dbReference type="Proteomes" id="UP000031967">
    <property type="component" value="Unassembled WGS sequence"/>
</dbReference>
<proteinExistence type="inferred from homology"/>
<dbReference type="PANTHER" id="PTHR42709">
    <property type="entry name" value="ALKALINE PHOSPHATASE LIKE PROTEIN"/>
    <property type="match status" value="1"/>
</dbReference>
<accession>A0ABR5AAV8</accession>
<feature type="transmembrane region" description="Helical" evidence="7">
    <location>
        <begin position="176"/>
        <end position="197"/>
    </location>
</feature>
<dbReference type="PANTHER" id="PTHR42709:SF6">
    <property type="entry name" value="UNDECAPRENYL PHOSPHATE TRANSPORTER A"/>
    <property type="match status" value="1"/>
</dbReference>
<reference evidence="9 10" key="1">
    <citation type="submission" date="2014-12" db="EMBL/GenBank/DDBJ databases">
        <title>Draft genome sequence of Paenibacillus kamchatkensis strain B-2647.</title>
        <authorList>
            <person name="Karlyshev A.V."/>
            <person name="Kudryashova E.B."/>
        </authorList>
    </citation>
    <scope>NUCLEOTIDE SEQUENCE [LARGE SCALE GENOMIC DNA]</scope>
    <source>
        <strain evidence="9 10">VKM B-2647</strain>
    </source>
</reference>